<proteinExistence type="predicted"/>
<sequence length="38" mass="4266">MHISFCSSFNGPVVLGMCISIHPCQLKHHSALHYRRAS</sequence>
<organism evidence="1">
    <name type="scientific">Arundo donax</name>
    <name type="common">Giant reed</name>
    <name type="synonym">Donax arundinaceus</name>
    <dbReference type="NCBI Taxonomy" id="35708"/>
    <lineage>
        <taxon>Eukaryota</taxon>
        <taxon>Viridiplantae</taxon>
        <taxon>Streptophyta</taxon>
        <taxon>Embryophyta</taxon>
        <taxon>Tracheophyta</taxon>
        <taxon>Spermatophyta</taxon>
        <taxon>Magnoliopsida</taxon>
        <taxon>Liliopsida</taxon>
        <taxon>Poales</taxon>
        <taxon>Poaceae</taxon>
        <taxon>PACMAD clade</taxon>
        <taxon>Arundinoideae</taxon>
        <taxon>Arundineae</taxon>
        <taxon>Arundo</taxon>
    </lineage>
</organism>
<name>A0A0A9D1V0_ARUDO</name>
<dbReference type="AlphaFoldDB" id="A0A0A9D1V0"/>
<evidence type="ECO:0000313" key="1">
    <source>
        <dbReference type="EMBL" id="JAD80648.1"/>
    </source>
</evidence>
<accession>A0A0A9D1V0</accession>
<reference evidence="1" key="1">
    <citation type="submission" date="2014-09" db="EMBL/GenBank/DDBJ databases">
        <authorList>
            <person name="Magalhaes I.L.F."/>
            <person name="Oliveira U."/>
            <person name="Santos F.R."/>
            <person name="Vidigal T.H.D.A."/>
            <person name="Brescovit A.D."/>
            <person name="Santos A.J."/>
        </authorList>
    </citation>
    <scope>NUCLEOTIDE SEQUENCE</scope>
    <source>
        <tissue evidence="1">Shoot tissue taken approximately 20 cm above the soil surface</tissue>
    </source>
</reference>
<reference evidence="1" key="2">
    <citation type="journal article" date="2015" name="Data Brief">
        <title>Shoot transcriptome of the giant reed, Arundo donax.</title>
        <authorList>
            <person name="Barrero R.A."/>
            <person name="Guerrero F.D."/>
            <person name="Moolhuijzen P."/>
            <person name="Goolsby J.A."/>
            <person name="Tidwell J."/>
            <person name="Bellgard S.E."/>
            <person name="Bellgard M.I."/>
        </authorList>
    </citation>
    <scope>NUCLEOTIDE SEQUENCE</scope>
    <source>
        <tissue evidence="1">Shoot tissue taken approximately 20 cm above the soil surface</tissue>
    </source>
</reference>
<protein>
    <submittedName>
        <fullName evidence="1">Uncharacterized protein</fullName>
    </submittedName>
</protein>
<dbReference type="EMBL" id="GBRH01217247">
    <property type="protein sequence ID" value="JAD80648.1"/>
    <property type="molecule type" value="Transcribed_RNA"/>
</dbReference>